<dbReference type="PRINTS" id="PR00080">
    <property type="entry name" value="SDRFAMILY"/>
</dbReference>
<evidence type="ECO:0000256" key="2">
    <source>
        <dbReference type="ARBA" id="ARBA00023002"/>
    </source>
</evidence>
<dbReference type="Pfam" id="PF13561">
    <property type="entry name" value="adh_short_C2"/>
    <property type="match status" value="1"/>
</dbReference>
<dbReference type="RefSeq" id="WP_133612173.1">
    <property type="nucleotide sequence ID" value="NZ_SNYW01000006.1"/>
</dbReference>
<dbReference type="InterPro" id="IPR036291">
    <property type="entry name" value="NAD(P)-bd_dom_sf"/>
</dbReference>
<name>A0A4R6X0Y9_9PROT</name>
<comment type="caution">
    <text evidence="3">The sequence shown here is derived from an EMBL/GenBank/DDBJ whole genome shotgun (WGS) entry which is preliminary data.</text>
</comment>
<dbReference type="PANTHER" id="PTHR24321">
    <property type="entry name" value="DEHYDROGENASES, SHORT CHAIN"/>
    <property type="match status" value="1"/>
</dbReference>
<keyword evidence="4" id="KW-1185">Reference proteome</keyword>
<dbReference type="InterPro" id="IPR002347">
    <property type="entry name" value="SDR_fam"/>
</dbReference>
<dbReference type="AlphaFoldDB" id="A0A4R6X0Y9"/>
<dbReference type="GO" id="GO:0016491">
    <property type="term" value="F:oxidoreductase activity"/>
    <property type="evidence" value="ECO:0007669"/>
    <property type="project" value="UniProtKB-KW"/>
</dbReference>
<evidence type="ECO:0000256" key="1">
    <source>
        <dbReference type="ARBA" id="ARBA00006484"/>
    </source>
</evidence>
<dbReference type="SUPFAM" id="SSF51735">
    <property type="entry name" value="NAD(P)-binding Rossmann-fold domains"/>
    <property type="match status" value="1"/>
</dbReference>
<protein>
    <submittedName>
        <fullName evidence="3">NAD(P)-dependent dehydrogenase (Short-subunit alcohol dehydrogenase family)</fullName>
    </submittedName>
</protein>
<accession>A0A4R6X0Y9</accession>
<dbReference type="NCBIfam" id="NF005559">
    <property type="entry name" value="PRK07231.1"/>
    <property type="match status" value="1"/>
</dbReference>
<dbReference type="Gene3D" id="3.40.50.720">
    <property type="entry name" value="NAD(P)-binding Rossmann-like Domain"/>
    <property type="match status" value="1"/>
</dbReference>
<organism evidence="3 4">
    <name type="scientific">Dongia mobilis</name>
    <dbReference type="NCBI Taxonomy" id="578943"/>
    <lineage>
        <taxon>Bacteria</taxon>
        <taxon>Pseudomonadati</taxon>
        <taxon>Pseudomonadota</taxon>
        <taxon>Alphaproteobacteria</taxon>
        <taxon>Rhodospirillales</taxon>
        <taxon>Dongiaceae</taxon>
        <taxon>Dongia</taxon>
    </lineage>
</organism>
<dbReference type="PRINTS" id="PR00081">
    <property type="entry name" value="GDHRDH"/>
</dbReference>
<gene>
    <name evidence="3" type="ORF">A8950_0666</name>
</gene>
<dbReference type="EMBL" id="SNYW01000006">
    <property type="protein sequence ID" value="TDQ84118.1"/>
    <property type="molecule type" value="Genomic_DNA"/>
</dbReference>
<dbReference type="FunFam" id="3.40.50.720:FF:000084">
    <property type="entry name" value="Short-chain dehydrogenase reductase"/>
    <property type="match status" value="1"/>
</dbReference>
<sequence length="258" mass="27471">MLEELRGRRAIVTGGAAGIGLAIARQFHAAGMRVAIADLDAAAAGKAAAELGPEHMGIAIDVRERASVVQAFESVVQRFGGYDVLAANAGVSSMKLVVDLADADWDFNMDVNAKGIFLTNQAAVRHFLAENRKGVIVNTASLAGKWGAPWLAHYSASKFAVVGFTQALAREVAEHGIRVNCVCPGFVRTGMQSREVEWEASLRQMTPEAVVQDYINQTPMGRLEEPEDVAKTVLFLASDLAGFVTGEALNVTGGVRMD</sequence>
<comment type="similarity">
    <text evidence="1">Belongs to the short-chain dehydrogenases/reductases (SDR) family.</text>
</comment>
<dbReference type="Proteomes" id="UP000295783">
    <property type="component" value="Unassembled WGS sequence"/>
</dbReference>
<evidence type="ECO:0000313" key="3">
    <source>
        <dbReference type="EMBL" id="TDQ84118.1"/>
    </source>
</evidence>
<reference evidence="3 4" key="1">
    <citation type="submission" date="2019-03" db="EMBL/GenBank/DDBJ databases">
        <title>Genomic Encyclopedia of Type Strains, Phase III (KMG-III): the genomes of soil and plant-associated and newly described type strains.</title>
        <authorList>
            <person name="Whitman W."/>
        </authorList>
    </citation>
    <scope>NUCLEOTIDE SEQUENCE [LARGE SCALE GENOMIC DNA]</scope>
    <source>
        <strain evidence="3 4">CGMCC 1.7660</strain>
    </source>
</reference>
<proteinExistence type="inferred from homology"/>
<dbReference type="InterPro" id="IPR020904">
    <property type="entry name" value="Sc_DH/Rdtase_CS"/>
</dbReference>
<evidence type="ECO:0000313" key="4">
    <source>
        <dbReference type="Proteomes" id="UP000295783"/>
    </source>
</evidence>
<dbReference type="OrthoDB" id="9780084at2"/>
<keyword evidence="2" id="KW-0560">Oxidoreductase</keyword>
<dbReference type="PANTHER" id="PTHR24321:SF8">
    <property type="entry name" value="ESTRADIOL 17-BETA-DEHYDROGENASE 8-RELATED"/>
    <property type="match status" value="1"/>
</dbReference>
<dbReference type="PROSITE" id="PS00061">
    <property type="entry name" value="ADH_SHORT"/>
    <property type="match status" value="1"/>
</dbReference>